<dbReference type="EMBL" id="FNOB01000001">
    <property type="protein sequence ID" value="SDW10830.1"/>
    <property type="molecule type" value="Genomic_DNA"/>
</dbReference>
<comment type="caution">
    <text evidence="1">The sequence shown here is derived from an EMBL/GenBank/DDBJ whole genome shotgun (WGS) entry which is preliminary data.</text>
</comment>
<evidence type="ECO:0000313" key="3">
    <source>
        <dbReference type="Proteomes" id="UP000199541"/>
    </source>
</evidence>
<reference evidence="1" key="1">
    <citation type="journal article" date="2014" name="Int. J. Syst. Evol. Microbiol.">
        <title>Complete genome sequence of Corynebacterium casei LMG S-19264T (=DSM 44701T), isolated from a smear-ripened cheese.</title>
        <authorList>
            <consortium name="US DOE Joint Genome Institute (JGI-PGF)"/>
            <person name="Walter F."/>
            <person name="Albersmeier A."/>
            <person name="Kalinowski J."/>
            <person name="Ruckert C."/>
        </authorList>
    </citation>
    <scope>NUCLEOTIDE SEQUENCE</scope>
    <source>
        <strain evidence="1">CGMCC 1.10859</strain>
    </source>
</reference>
<name>A0AAN4UNA0_9RHOB</name>
<keyword evidence="3" id="KW-1185">Reference proteome</keyword>
<reference evidence="2 3" key="2">
    <citation type="submission" date="2016-10" db="EMBL/GenBank/DDBJ databases">
        <authorList>
            <person name="Varghese N."/>
            <person name="Submissions S."/>
        </authorList>
    </citation>
    <scope>NUCLEOTIDE SEQUENCE [LARGE SCALE GENOMIC DNA]</scope>
    <source>
        <strain evidence="2 3">DSM 24802</strain>
    </source>
</reference>
<evidence type="ECO:0000313" key="2">
    <source>
        <dbReference type="EMBL" id="SDW10830.1"/>
    </source>
</evidence>
<dbReference type="AlphaFoldDB" id="A0AAN4UNA0"/>
<accession>A0AAN4UNA0</accession>
<proteinExistence type="predicted"/>
<protein>
    <submittedName>
        <fullName evidence="1">Uncharacterized protein</fullName>
    </submittedName>
</protein>
<sequence length="475" mass="50672">MGVIRRRGTARKTIIVAVACTAAAVGVLPRADAQQASDVPANQAPPPRLVLNFGTRLNHESNYKLTIPARAVTTFDTTLGLHFNSTTHIQRLSFSLSALGRLSSDGAVAESGLHEPAARLSYSRETKDARLKIDGSYMRRPTSQSIGYTTLPDGSLSPQPIVSSGTVSTASARLGFETGLRAPVGFGLNLEGYNRLYSGTTDPNAYDVRTRSANAVLKLHPSKVVEYDLGLIWSREHDTNALLTRRRSSGAYVGVSRALSPVLSLSGQLGYQRSETDFVATGTSQISKGAYGNLSLTRDTRTGSQGVTYTAARDSIGLRNTLSLDAKTTLRDGAQLSARIGAAARPGHAAQLVGKLRYDGKLPDAKYAVSIDRRVGLNANDVDVAELHVGASYTHSINALSNLALSLDWARVGSAGYGSYPTTKRQTVEVVYSHELAKGWNLNAGVQHRRQESSAGTARSNGAFLSIGRSFTLLP</sequence>
<organism evidence="1 4">
    <name type="scientific">Allgaiera indica</name>
    <dbReference type="NCBI Taxonomy" id="765699"/>
    <lineage>
        <taxon>Bacteria</taxon>
        <taxon>Pseudomonadati</taxon>
        <taxon>Pseudomonadota</taxon>
        <taxon>Alphaproteobacteria</taxon>
        <taxon>Rhodobacterales</taxon>
        <taxon>Paracoccaceae</taxon>
        <taxon>Allgaiera</taxon>
    </lineage>
</organism>
<dbReference type="SUPFAM" id="SSF56935">
    <property type="entry name" value="Porins"/>
    <property type="match status" value="1"/>
</dbReference>
<dbReference type="EMBL" id="BNAB01000001">
    <property type="protein sequence ID" value="GHD98565.1"/>
    <property type="molecule type" value="Genomic_DNA"/>
</dbReference>
<evidence type="ECO:0000313" key="1">
    <source>
        <dbReference type="EMBL" id="GHD98565.1"/>
    </source>
</evidence>
<gene>
    <name evidence="1" type="ORF">GCM10008024_02590</name>
    <name evidence="2" type="ORF">SAMN05444006_101288</name>
</gene>
<evidence type="ECO:0000313" key="4">
    <source>
        <dbReference type="Proteomes" id="UP000634647"/>
    </source>
</evidence>
<reference evidence="1" key="3">
    <citation type="submission" date="2023-06" db="EMBL/GenBank/DDBJ databases">
        <authorList>
            <person name="Sun Q."/>
            <person name="Zhou Y."/>
        </authorList>
    </citation>
    <scope>NUCLEOTIDE SEQUENCE</scope>
    <source>
        <strain evidence="1">CGMCC 1.10859</strain>
    </source>
</reference>
<dbReference type="Proteomes" id="UP000634647">
    <property type="component" value="Unassembled WGS sequence"/>
</dbReference>
<dbReference type="Proteomes" id="UP000199541">
    <property type="component" value="Unassembled WGS sequence"/>
</dbReference>